<sequence>MGNVQTLLVVWQDTKSRLYYHIGTLSHYNDHYEFSYTNYGTGQRKLKDALDNRYMLHPTFPEANKIYQSKTLFPVFERRLPSPDRSDFKAIMSDLGLNENSTKVDFLQQTRG</sequence>
<name>A0ABT0WET5_9BACI</name>
<comment type="caution">
    <text evidence="1">The sequence shown here is derived from an EMBL/GenBank/DDBJ whole genome shotgun (WGS) entry which is preliminary data.</text>
</comment>
<proteinExistence type="predicted"/>
<reference evidence="1 2" key="1">
    <citation type="submission" date="2022-06" db="EMBL/GenBank/DDBJ databases">
        <authorList>
            <person name="Jeon C.O."/>
        </authorList>
    </citation>
    <scope>NUCLEOTIDE SEQUENCE [LARGE SCALE GENOMIC DNA]</scope>
    <source>
        <strain evidence="1 2">KCTC 13943</strain>
    </source>
</reference>
<protein>
    <recommendedName>
        <fullName evidence="3">HipA N-terminal subdomain 1 domain-containing protein</fullName>
    </recommendedName>
</protein>
<accession>A0ABT0WET5</accession>
<evidence type="ECO:0000313" key="1">
    <source>
        <dbReference type="EMBL" id="MCM2534574.1"/>
    </source>
</evidence>
<keyword evidence="2" id="KW-1185">Reference proteome</keyword>
<evidence type="ECO:0008006" key="3">
    <source>
        <dbReference type="Google" id="ProtNLM"/>
    </source>
</evidence>
<dbReference type="Proteomes" id="UP001523262">
    <property type="component" value="Unassembled WGS sequence"/>
</dbReference>
<dbReference type="EMBL" id="JAMQCR010000002">
    <property type="protein sequence ID" value="MCM2534574.1"/>
    <property type="molecule type" value="Genomic_DNA"/>
</dbReference>
<gene>
    <name evidence="1" type="ORF">NDK43_22325</name>
</gene>
<organism evidence="1 2">
    <name type="scientific">Neobacillus pocheonensis</name>
    <dbReference type="NCBI Taxonomy" id="363869"/>
    <lineage>
        <taxon>Bacteria</taxon>
        <taxon>Bacillati</taxon>
        <taxon>Bacillota</taxon>
        <taxon>Bacilli</taxon>
        <taxon>Bacillales</taxon>
        <taxon>Bacillaceae</taxon>
        <taxon>Neobacillus</taxon>
    </lineage>
</organism>
<evidence type="ECO:0000313" key="2">
    <source>
        <dbReference type="Proteomes" id="UP001523262"/>
    </source>
</evidence>